<protein>
    <submittedName>
        <fullName evidence="1">Uncharacterized protein</fullName>
    </submittedName>
</protein>
<evidence type="ECO:0000313" key="2">
    <source>
        <dbReference type="Proteomes" id="UP000013984"/>
    </source>
</evidence>
<dbReference type="Proteomes" id="UP000013984">
    <property type="component" value="Unassembled WGS sequence"/>
</dbReference>
<accession>R9A0U3</accession>
<organism evidence="1 2">
    <name type="scientific">Leptospira wolbachii serovar Codice str. CDC</name>
    <dbReference type="NCBI Taxonomy" id="1218599"/>
    <lineage>
        <taxon>Bacteria</taxon>
        <taxon>Pseudomonadati</taxon>
        <taxon>Spirochaetota</taxon>
        <taxon>Spirochaetia</taxon>
        <taxon>Leptospirales</taxon>
        <taxon>Leptospiraceae</taxon>
        <taxon>Leptospira</taxon>
    </lineage>
</organism>
<proteinExistence type="predicted"/>
<gene>
    <name evidence="1" type="ORF">LEP1GSC195_2565</name>
</gene>
<comment type="caution">
    <text evidence="1">The sequence shown here is derived from an EMBL/GenBank/DDBJ whole genome shotgun (WGS) entry which is preliminary data.</text>
</comment>
<sequence length="40" mass="5067">MVKRKFKRNQFWILFLYWMNPGVKFTFPLDPRVERVKHGR</sequence>
<dbReference type="AlphaFoldDB" id="R9A0U3"/>
<reference evidence="1" key="1">
    <citation type="submission" date="2013-04" db="EMBL/GenBank/DDBJ databases">
        <authorList>
            <person name="Harkins D.M."/>
            <person name="Durkin A.S."/>
            <person name="Brinkac L.M."/>
            <person name="Haft D.H."/>
            <person name="Selengut J.D."/>
            <person name="Sanka R."/>
            <person name="DePew J."/>
            <person name="Purushe J."/>
            <person name="Galloway R.L."/>
            <person name="Vinetz J.M."/>
            <person name="Sutton G.G."/>
            <person name="Nierman W.C."/>
            <person name="Fouts D.E."/>
        </authorList>
    </citation>
    <scope>NUCLEOTIDE SEQUENCE [LARGE SCALE GENOMIC DNA]</scope>
    <source>
        <strain evidence="1">CDC</strain>
    </source>
</reference>
<keyword evidence="2" id="KW-1185">Reference proteome</keyword>
<dbReference type="EMBL" id="AOGZ02000014">
    <property type="protein sequence ID" value="EOQ95808.1"/>
    <property type="molecule type" value="Genomic_DNA"/>
</dbReference>
<name>R9A0U3_9LEPT</name>
<evidence type="ECO:0000313" key="1">
    <source>
        <dbReference type="EMBL" id="EOQ95808.1"/>
    </source>
</evidence>